<dbReference type="Gene3D" id="2.170.270.10">
    <property type="entry name" value="SET domain"/>
    <property type="match status" value="1"/>
</dbReference>
<dbReference type="InterPro" id="IPR053201">
    <property type="entry name" value="Flavunoidine_N-MTase"/>
</dbReference>
<organism evidence="2 3">
    <name type="scientific">Triparma columacea</name>
    <dbReference type="NCBI Taxonomy" id="722753"/>
    <lineage>
        <taxon>Eukaryota</taxon>
        <taxon>Sar</taxon>
        <taxon>Stramenopiles</taxon>
        <taxon>Ochrophyta</taxon>
        <taxon>Bolidophyceae</taxon>
        <taxon>Parmales</taxon>
        <taxon>Triparmaceae</taxon>
        <taxon>Triparma</taxon>
    </lineage>
</organism>
<comment type="caution">
    <text evidence="2">The sequence shown here is derived from an EMBL/GenBank/DDBJ whole genome shotgun (WGS) entry which is preliminary data.</text>
</comment>
<dbReference type="PANTHER" id="PTHR12350:SF19">
    <property type="entry name" value="SET DOMAIN-CONTAINING PROTEIN"/>
    <property type="match status" value="1"/>
</dbReference>
<protein>
    <recommendedName>
        <fullName evidence="1">SET domain-containing protein</fullName>
    </recommendedName>
</protein>
<dbReference type="SUPFAM" id="SSF82199">
    <property type="entry name" value="SET domain"/>
    <property type="match status" value="1"/>
</dbReference>
<reference evidence="3" key="1">
    <citation type="journal article" date="2023" name="Commun. Biol.">
        <title>Genome analysis of Parmales, the sister group of diatoms, reveals the evolutionary specialization of diatoms from phago-mixotrophs to photoautotrophs.</title>
        <authorList>
            <person name="Ban H."/>
            <person name="Sato S."/>
            <person name="Yoshikawa S."/>
            <person name="Yamada K."/>
            <person name="Nakamura Y."/>
            <person name="Ichinomiya M."/>
            <person name="Sato N."/>
            <person name="Blanc-Mathieu R."/>
            <person name="Endo H."/>
            <person name="Kuwata A."/>
            <person name="Ogata H."/>
        </authorList>
    </citation>
    <scope>NUCLEOTIDE SEQUENCE [LARGE SCALE GENOMIC DNA]</scope>
</reference>
<sequence>MIIRRTLLNNCRRFGLVDCSNSARSNSTNSNPSPYLHDLVGDSSQPDGVKSVALVDVSPGTVVFREKGAIVSQAAMHSLQIGVDSHCQIDGDGRFTAHSFSPNLGVFINPHDTTPILFVALKAISCGEELSFDYTTTEWELEKGGFVDISTGRPVKGFRYLEEEEKRRLLEAGLLPAHVLQLWLSELLDA</sequence>
<dbReference type="PANTHER" id="PTHR12350">
    <property type="entry name" value="HISTONE-LYSINE N-METHYLTRANSFERASE-RELATED"/>
    <property type="match status" value="1"/>
</dbReference>
<dbReference type="Proteomes" id="UP001165065">
    <property type="component" value="Unassembled WGS sequence"/>
</dbReference>
<dbReference type="Pfam" id="PF00856">
    <property type="entry name" value="SET"/>
    <property type="match status" value="1"/>
</dbReference>
<evidence type="ECO:0000313" key="2">
    <source>
        <dbReference type="EMBL" id="GMI31323.1"/>
    </source>
</evidence>
<dbReference type="EMBL" id="BRYA01000007">
    <property type="protein sequence ID" value="GMI31323.1"/>
    <property type="molecule type" value="Genomic_DNA"/>
</dbReference>
<dbReference type="InterPro" id="IPR046341">
    <property type="entry name" value="SET_dom_sf"/>
</dbReference>
<proteinExistence type="predicted"/>
<accession>A0A9W7L4C8</accession>
<evidence type="ECO:0000313" key="3">
    <source>
        <dbReference type="Proteomes" id="UP001165065"/>
    </source>
</evidence>
<dbReference type="InterPro" id="IPR001214">
    <property type="entry name" value="SET_dom"/>
</dbReference>
<gene>
    <name evidence="2" type="ORF">TrCOL_g9027</name>
</gene>
<dbReference type="OrthoDB" id="5984008at2759"/>
<evidence type="ECO:0000259" key="1">
    <source>
        <dbReference type="Pfam" id="PF00856"/>
    </source>
</evidence>
<dbReference type="AlphaFoldDB" id="A0A9W7L4C8"/>
<feature type="domain" description="SET" evidence="1">
    <location>
        <begin position="53"/>
        <end position="134"/>
    </location>
</feature>
<keyword evidence="3" id="KW-1185">Reference proteome</keyword>
<name>A0A9W7L4C8_9STRA</name>